<dbReference type="EMBL" id="JARKIE010000160">
    <property type="protein sequence ID" value="KAJ7673610.1"/>
    <property type="molecule type" value="Genomic_DNA"/>
</dbReference>
<reference evidence="2" key="1">
    <citation type="submission" date="2023-03" db="EMBL/GenBank/DDBJ databases">
        <title>Massive genome expansion in bonnet fungi (Mycena s.s.) driven by repeated elements and novel gene families across ecological guilds.</title>
        <authorList>
            <consortium name="Lawrence Berkeley National Laboratory"/>
            <person name="Harder C.B."/>
            <person name="Miyauchi S."/>
            <person name="Viragh M."/>
            <person name="Kuo A."/>
            <person name="Thoen E."/>
            <person name="Andreopoulos B."/>
            <person name="Lu D."/>
            <person name="Skrede I."/>
            <person name="Drula E."/>
            <person name="Henrissat B."/>
            <person name="Morin E."/>
            <person name="Kohler A."/>
            <person name="Barry K."/>
            <person name="LaButti K."/>
            <person name="Morin E."/>
            <person name="Salamov A."/>
            <person name="Lipzen A."/>
            <person name="Mereny Z."/>
            <person name="Hegedus B."/>
            <person name="Baldrian P."/>
            <person name="Stursova M."/>
            <person name="Weitz H."/>
            <person name="Taylor A."/>
            <person name="Grigoriev I.V."/>
            <person name="Nagy L.G."/>
            <person name="Martin F."/>
            <person name="Kauserud H."/>
        </authorList>
    </citation>
    <scope>NUCLEOTIDE SEQUENCE</scope>
    <source>
        <strain evidence="2">CBHHK067</strain>
    </source>
</reference>
<name>A0AAD7G9Q8_MYCRO</name>
<feature type="signal peptide" evidence="1">
    <location>
        <begin position="1"/>
        <end position="21"/>
    </location>
</feature>
<keyword evidence="3" id="KW-1185">Reference proteome</keyword>
<accession>A0AAD7G9Q8</accession>
<protein>
    <submittedName>
        <fullName evidence="2">Uncharacterized protein</fullName>
    </submittedName>
</protein>
<sequence length="234" mass="24233">MSPHSLTLVFGALLAVSAVNAFCADNGGTVSAHITPPLTVFSLVLQELGVGTPADADSNDDHPRTVLGFSTSGPFDAAGNALLSVIALNAGFDPGFFAFFAFICGQTNPDSFPQTRFGPVISATTDSPFCLTASALGEQNITIALLPCVNDISVEPVPTQMFQRVGTVFDTYALEFIGNQSGLPLDPSTPTDYVPSLVPATVEIGAHARLDYSPGGLPPSTGHETGMVLDLVDC</sequence>
<keyword evidence="1" id="KW-0732">Signal</keyword>
<evidence type="ECO:0000313" key="3">
    <source>
        <dbReference type="Proteomes" id="UP001221757"/>
    </source>
</evidence>
<evidence type="ECO:0000313" key="2">
    <source>
        <dbReference type="EMBL" id="KAJ7673610.1"/>
    </source>
</evidence>
<feature type="chain" id="PRO_5042043756" evidence="1">
    <location>
        <begin position="22"/>
        <end position="234"/>
    </location>
</feature>
<dbReference type="AlphaFoldDB" id="A0AAD7G9Q8"/>
<comment type="caution">
    <text evidence="2">The sequence shown here is derived from an EMBL/GenBank/DDBJ whole genome shotgun (WGS) entry which is preliminary data.</text>
</comment>
<evidence type="ECO:0000256" key="1">
    <source>
        <dbReference type="SAM" id="SignalP"/>
    </source>
</evidence>
<gene>
    <name evidence="2" type="ORF">B0H17DRAFT_1082797</name>
</gene>
<dbReference type="Proteomes" id="UP001221757">
    <property type="component" value="Unassembled WGS sequence"/>
</dbReference>
<proteinExistence type="predicted"/>
<organism evidence="2 3">
    <name type="scientific">Mycena rosella</name>
    <name type="common">Pink bonnet</name>
    <name type="synonym">Agaricus rosellus</name>
    <dbReference type="NCBI Taxonomy" id="1033263"/>
    <lineage>
        <taxon>Eukaryota</taxon>
        <taxon>Fungi</taxon>
        <taxon>Dikarya</taxon>
        <taxon>Basidiomycota</taxon>
        <taxon>Agaricomycotina</taxon>
        <taxon>Agaricomycetes</taxon>
        <taxon>Agaricomycetidae</taxon>
        <taxon>Agaricales</taxon>
        <taxon>Marasmiineae</taxon>
        <taxon>Mycenaceae</taxon>
        <taxon>Mycena</taxon>
    </lineage>
</organism>